<dbReference type="CDD" id="cd16015">
    <property type="entry name" value="LTA_synthase"/>
    <property type="match status" value="1"/>
</dbReference>
<dbReference type="Gene3D" id="3.40.720.10">
    <property type="entry name" value="Alkaline Phosphatase, subunit A"/>
    <property type="match status" value="1"/>
</dbReference>
<gene>
    <name evidence="8" type="ORF">B9Z44_05520</name>
</gene>
<keyword evidence="4 6" id="KW-1133">Transmembrane helix</keyword>
<evidence type="ECO:0000256" key="1">
    <source>
        <dbReference type="ARBA" id="ARBA00004651"/>
    </source>
</evidence>
<dbReference type="InterPro" id="IPR050448">
    <property type="entry name" value="OpgB/LTA_synthase_biosynth"/>
</dbReference>
<dbReference type="PANTHER" id="PTHR47371">
    <property type="entry name" value="LIPOTEICHOIC ACID SYNTHASE"/>
    <property type="match status" value="1"/>
</dbReference>
<feature type="transmembrane region" description="Helical" evidence="6">
    <location>
        <begin position="91"/>
        <end position="111"/>
    </location>
</feature>
<evidence type="ECO:0000313" key="9">
    <source>
        <dbReference type="Proteomes" id="UP000251341"/>
    </source>
</evidence>
<dbReference type="Proteomes" id="UP000251341">
    <property type="component" value="Unassembled WGS sequence"/>
</dbReference>
<sequence length="665" mass="73502">MNKLLALLLIPPRAVLHGLAVGLCVGLALALWFSVARVLMLTAYWPSPGNDLWAELPVALLMGFRFDLKMGAIAALLLFPLLGWHWRMRAVVIRVWASSFALLAVINFYYYGFYKLPIDSVIFGLADDDTVAVLHTIWQDFPMAQIAVVLALAVWSANAVALWVGQRAWQRLQQHWASAWHVLLIPVLLVVVLMVGKGTLKGMALQLDNITATSKSFLNNVIPNGVTALYNAWDAYRTSTDIGEEDTGLKTYGFGSYQDAARAYGLTATTPEGVQRALMAAGPHKPNGKNLVFFQMESWSAEPFKYQSQDMDVLAGLSNKLHNAWLFDNFDAAHHGTHPALEAILFNTPVTPITNGKYRHITLDWGVPFAMKKAGYDTLFVTSGQSGWRELNRVLLTQSFDEVIDAATLRARYPGAEGGIWGVWDAYMFRIIEERLAKQPKDRPLFVYAMSTTNHPPYELPSDYKPFVFDINKWPGDKGSEHLIPNLQTYRYANDELAKFVAAVESSPAAKRTVVAATGDHNVRTFGQYATPESQVLRQQVPFVVWGAGKLSCDNALHQAASHLDMFPTLFPLLGIGQGYLMTGRDLAKCPSAADAADAMAVTFIGQARSNHAIWSMGGANTLACQPVGSVCEWQAGQDAKARARVALMDWNLRHHIHQVSGKKK</sequence>
<evidence type="ECO:0000259" key="7">
    <source>
        <dbReference type="Pfam" id="PF00884"/>
    </source>
</evidence>
<keyword evidence="3 6" id="KW-0812">Transmembrane</keyword>
<organism evidence="8 9">
    <name type="scientific">Limnohabitans curvus</name>
    <dbReference type="NCBI Taxonomy" id="323423"/>
    <lineage>
        <taxon>Bacteria</taxon>
        <taxon>Pseudomonadati</taxon>
        <taxon>Pseudomonadota</taxon>
        <taxon>Betaproteobacteria</taxon>
        <taxon>Burkholderiales</taxon>
        <taxon>Comamonadaceae</taxon>
        <taxon>Limnohabitans</taxon>
    </lineage>
</organism>
<dbReference type="InterPro" id="IPR000917">
    <property type="entry name" value="Sulfatase_N"/>
</dbReference>
<feature type="transmembrane region" description="Helical" evidence="6">
    <location>
        <begin position="176"/>
        <end position="196"/>
    </location>
</feature>
<dbReference type="PANTHER" id="PTHR47371:SF3">
    <property type="entry name" value="PHOSPHOGLYCEROL TRANSFERASE I"/>
    <property type="match status" value="1"/>
</dbReference>
<keyword evidence="2" id="KW-1003">Cell membrane</keyword>
<name>A0A315EPD7_9BURK</name>
<evidence type="ECO:0000256" key="3">
    <source>
        <dbReference type="ARBA" id="ARBA00022692"/>
    </source>
</evidence>
<feature type="transmembrane region" description="Helical" evidence="6">
    <location>
        <begin position="66"/>
        <end position="84"/>
    </location>
</feature>
<evidence type="ECO:0000256" key="5">
    <source>
        <dbReference type="ARBA" id="ARBA00023136"/>
    </source>
</evidence>
<protein>
    <recommendedName>
        <fullName evidence="7">Sulfatase N-terminal domain-containing protein</fullName>
    </recommendedName>
</protein>
<dbReference type="SUPFAM" id="SSF53649">
    <property type="entry name" value="Alkaline phosphatase-like"/>
    <property type="match status" value="1"/>
</dbReference>
<evidence type="ECO:0000256" key="2">
    <source>
        <dbReference type="ARBA" id="ARBA00022475"/>
    </source>
</evidence>
<dbReference type="GO" id="GO:0005886">
    <property type="term" value="C:plasma membrane"/>
    <property type="evidence" value="ECO:0007669"/>
    <property type="project" value="UniProtKB-SubCell"/>
</dbReference>
<evidence type="ECO:0000256" key="4">
    <source>
        <dbReference type="ARBA" id="ARBA00022989"/>
    </source>
</evidence>
<feature type="transmembrane region" description="Helical" evidence="6">
    <location>
        <begin position="20"/>
        <end position="46"/>
    </location>
</feature>
<proteinExistence type="predicted"/>
<evidence type="ECO:0000313" key="8">
    <source>
        <dbReference type="EMBL" id="PUE59091.1"/>
    </source>
</evidence>
<comment type="caution">
    <text evidence="8">The sequence shown here is derived from an EMBL/GenBank/DDBJ whole genome shotgun (WGS) entry which is preliminary data.</text>
</comment>
<keyword evidence="5 6" id="KW-0472">Membrane</keyword>
<feature type="transmembrane region" description="Helical" evidence="6">
    <location>
        <begin position="143"/>
        <end position="164"/>
    </location>
</feature>
<dbReference type="AlphaFoldDB" id="A0A315EPD7"/>
<feature type="domain" description="Sulfatase N-terminal" evidence="7">
    <location>
        <begin position="289"/>
        <end position="576"/>
    </location>
</feature>
<dbReference type="InterPro" id="IPR017850">
    <property type="entry name" value="Alkaline_phosphatase_core_sf"/>
</dbReference>
<comment type="subcellular location">
    <subcellularLocation>
        <location evidence="1">Cell membrane</location>
        <topology evidence="1">Multi-pass membrane protein</topology>
    </subcellularLocation>
</comment>
<dbReference type="EMBL" id="NESP01000001">
    <property type="protein sequence ID" value="PUE59091.1"/>
    <property type="molecule type" value="Genomic_DNA"/>
</dbReference>
<reference evidence="8 9" key="1">
    <citation type="submission" date="2017-04" db="EMBL/GenBank/DDBJ databases">
        <title>Unexpected and diverse lifestyles within the genus Limnohabitans.</title>
        <authorList>
            <person name="Kasalicky V."/>
            <person name="Mehrshad M."/>
            <person name="Andrei S.-A."/>
            <person name="Salcher M."/>
            <person name="Kratochvilova H."/>
            <person name="Simek K."/>
            <person name="Ghai R."/>
        </authorList>
    </citation>
    <scope>NUCLEOTIDE SEQUENCE [LARGE SCALE GENOMIC DNA]</scope>
    <source>
        <strain evidence="8 9">MWH-C5</strain>
    </source>
</reference>
<keyword evidence="9" id="KW-1185">Reference proteome</keyword>
<evidence type="ECO:0000256" key="6">
    <source>
        <dbReference type="SAM" id="Phobius"/>
    </source>
</evidence>
<dbReference type="Pfam" id="PF00884">
    <property type="entry name" value="Sulfatase"/>
    <property type="match status" value="1"/>
</dbReference>
<accession>A0A315EPD7</accession>